<dbReference type="PRINTS" id="PR00778">
    <property type="entry name" value="HTHARSR"/>
</dbReference>
<name>A0A917JW23_9PSEU</name>
<dbReference type="GO" id="GO:0003700">
    <property type="term" value="F:DNA-binding transcription factor activity"/>
    <property type="evidence" value="ECO:0007669"/>
    <property type="project" value="InterPro"/>
</dbReference>
<dbReference type="GO" id="GO:0003677">
    <property type="term" value="F:DNA binding"/>
    <property type="evidence" value="ECO:0007669"/>
    <property type="project" value="UniProtKB-KW"/>
</dbReference>
<dbReference type="PANTHER" id="PTHR43132:SF8">
    <property type="entry name" value="HTH-TYPE TRANSCRIPTIONAL REGULATOR KMTR"/>
    <property type="match status" value="1"/>
</dbReference>
<sequence>MLRIHFTPADVLRTRILDQPHPMWELALSLHVLRGAAPWPQQRAWQRWARHRLRDAGLSRRMFLLSTLVPVKGNFPDFLTPAPVGFDEGIETILAARRDDLRQDLARTFPRGTAPAWVRSLADGDRAIVISLVTMLRDYFEAAVRPHWRQVQERVVEDRVLRTHQLTTGGVEQAFRSLPAPIRWTWPVLETVYPETRNLHLGGRGLTLIPSFFCFGHPMTFIDPELPPVLVYPARQTPQQRRAIDSHDVPESLVALLGRTRAQVLLALQTPCSTSELSQRLQTSLPSASQHTSVLRRAGLVTSTRLGKAVLHGLTPLGQQLLAHNSPSDITHEALAGF</sequence>
<protein>
    <submittedName>
        <fullName evidence="5">Transcriptional regulator</fullName>
    </submittedName>
</protein>
<evidence type="ECO:0000256" key="1">
    <source>
        <dbReference type="ARBA" id="ARBA00023015"/>
    </source>
</evidence>
<dbReference type="CDD" id="cd00090">
    <property type="entry name" value="HTH_ARSR"/>
    <property type="match status" value="1"/>
</dbReference>
<feature type="domain" description="HTH arsR-type" evidence="4">
    <location>
        <begin position="251"/>
        <end position="323"/>
    </location>
</feature>
<dbReference type="InterPro" id="IPR051011">
    <property type="entry name" value="Metal_resp_trans_reg"/>
</dbReference>
<reference evidence="5 6" key="1">
    <citation type="journal article" date="2014" name="Int. J. Syst. Evol. Microbiol.">
        <title>Complete genome sequence of Corynebacterium casei LMG S-19264T (=DSM 44701T), isolated from a smear-ripened cheese.</title>
        <authorList>
            <consortium name="US DOE Joint Genome Institute (JGI-PGF)"/>
            <person name="Walter F."/>
            <person name="Albersmeier A."/>
            <person name="Kalinowski J."/>
            <person name="Ruckert C."/>
        </authorList>
    </citation>
    <scope>NUCLEOTIDE SEQUENCE [LARGE SCALE GENOMIC DNA]</scope>
    <source>
        <strain evidence="5 6">CGMCC 4.7206</strain>
    </source>
</reference>
<accession>A0A917JW23</accession>
<dbReference type="SMART" id="SM00418">
    <property type="entry name" value="HTH_ARSR"/>
    <property type="match status" value="1"/>
</dbReference>
<proteinExistence type="predicted"/>
<dbReference type="InterPro" id="IPR036390">
    <property type="entry name" value="WH_DNA-bd_sf"/>
</dbReference>
<organism evidence="5 6">
    <name type="scientific">Saccharopolyspora thermophila</name>
    <dbReference type="NCBI Taxonomy" id="89367"/>
    <lineage>
        <taxon>Bacteria</taxon>
        <taxon>Bacillati</taxon>
        <taxon>Actinomycetota</taxon>
        <taxon>Actinomycetes</taxon>
        <taxon>Pseudonocardiales</taxon>
        <taxon>Pseudonocardiaceae</taxon>
        <taxon>Saccharopolyspora</taxon>
    </lineage>
</organism>
<comment type="caution">
    <text evidence="5">The sequence shown here is derived from an EMBL/GenBank/DDBJ whole genome shotgun (WGS) entry which is preliminary data.</text>
</comment>
<evidence type="ECO:0000313" key="5">
    <source>
        <dbReference type="EMBL" id="GGI87812.1"/>
    </source>
</evidence>
<dbReference type="EMBL" id="BMMT01000008">
    <property type="protein sequence ID" value="GGI87812.1"/>
    <property type="molecule type" value="Genomic_DNA"/>
</dbReference>
<gene>
    <name evidence="5" type="ORF">GCM10011581_26100</name>
</gene>
<dbReference type="SUPFAM" id="SSF46785">
    <property type="entry name" value="Winged helix' DNA-binding domain"/>
    <property type="match status" value="1"/>
</dbReference>
<keyword evidence="2" id="KW-0238">DNA-binding</keyword>
<dbReference type="Gene3D" id="1.10.10.10">
    <property type="entry name" value="Winged helix-like DNA-binding domain superfamily/Winged helix DNA-binding domain"/>
    <property type="match status" value="1"/>
</dbReference>
<dbReference type="Proteomes" id="UP000597989">
    <property type="component" value="Unassembled WGS sequence"/>
</dbReference>
<dbReference type="InterPro" id="IPR011991">
    <property type="entry name" value="ArsR-like_HTH"/>
</dbReference>
<evidence type="ECO:0000256" key="2">
    <source>
        <dbReference type="ARBA" id="ARBA00023125"/>
    </source>
</evidence>
<dbReference type="PANTHER" id="PTHR43132">
    <property type="entry name" value="ARSENICAL RESISTANCE OPERON REPRESSOR ARSR-RELATED"/>
    <property type="match status" value="1"/>
</dbReference>
<keyword evidence="1" id="KW-0805">Transcription regulation</keyword>
<dbReference type="Pfam" id="PF12840">
    <property type="entry name" value="HTH_20"/>
    <property type="match status" value="1"/>
</dbReference>
<keyword evidence="3" id="KW-0804">Transcription</keyword>
<dbReference type="InterPro" id="IPR036388">
    <property type="entry name" value="WH-like_DNA-bd_sf"/>
</dbReference>
<evidence type="ECO:0000259" key="4">
    <source>
        <dbReference type="SMART" id="SM00418"/>
    </source>
</evidence>
<evidence type="ECO:0000256" key="3">
    <source>
        <dbReference type="ARBA" id="ARBA00023163"/>
    </source>
</evidence>
<dbReference type="InterPro" id="IPR001845">
    <property type="entry name" value="HTH_ArsR_DNA-bd_dom"/>
</dbReference>
<evidence type="ECO:0000313" key="6">
    <source>
        <dbReference type="Proteomes" id="UP000597989"/>
    </source>
</evidence>
<dbReference type="AlphaFoldDB" id="A0A917JW23"/>